<sequence>MEDLNSRQQDLLKAVVEEYTSTAEPVGSENLVEKYNLGISPATVRNEMVRLTELGYLAQPHTSAGRIPTPTGIKFYINSLMKEQSLPVKDEVAVREELWEHRFEFPRLLKLSARRLAEKTGSLALAASDEGELYHFGSHAILDMPEFYDIDLTKTILLLLDQNELLGEIFNKAVGEEEVHVLIGDDLGYEYLRPCSIVFSHFGSGVGKSGAIGVVGPSRMEYNRIFPTVRYFGSLLDEISSLW</sequence>
<evidence type="ECO:0000256" key="5">
    <source>
        <dbReference type="HAMAP-Rule" id="MF_00081"/>
    </source>
</evidence>
<dbReference type="AlphaFoldDB" id="A0A1G1WBK5"/>
<comment type="caution">
    <text evidence="8">The sequence shown here is derived from an EMBL/GenBank/DDBJ whole genome shotgun (WGS) entry which is preliminary data.</text>
</comment>
<dbReference type="InterPro" id="IPR036388">
    <property type="entry name" value="WH-like_DNA-bd_sf"/>
</dbReference>
<accession>A0A1G1WBK5</accession>
<keyword evidence="2 5" id="KW-0805">Transcription regulation</keyword>
<evidence type="ECO:0000256" key="3">
    <source>
        <dbReference type="ARBA" id="ARBA00023016"/>
    </source>
</evidence>
<comment type="function">
    <text evidence="5">Negative regulator of class I heat shock genes (grpE-dnaK-dnaJ and groELS operons). Prevents heat-shock induction of these operons.</text>
</comment>
<keyword evidence="1 5" id="KW-0678">Repressor</keyword>
<evidence type="ECO:0000259" key="6">
    <source>
        <dbReference type="Pfam" id="PF01628"/>
    </source>
</evidence>
<dbReference type="Gene3D" id="3.30.450.40">
    <property type="match status" value="1"/>
</dbReference>
<name>A0A1G1WBK5_9BACT</name>
<evidence type="ECO:0000259" key="7">
    <source>
        <dbReference type="Pfam" id="PF03444"/>
    </source>
</evidence>
<dbReference type="Pfam" id="PF01628">
    <property type="entry name" value="HrcA"/>
    <property type="match status" value="1"/>
</dbReference>
<dbReference type="Proteomes" id="UP000177103">
    <property type="component" value="Unassembled WGS sequence"/>
</dbReference>
<organism evidence="8 9">
    <name type="scientific">Candidatus Woykebacteria bacterium RBG_13_40_7b</name>
    <dbReference type="NCBI Taxonomy" id="1802594"/>
    <lineage>
        <taxon>Bacteria</taxon>
        <taxon>Candidatus Woykeibacteriota</taxon>
    </lineage>
</organism>
<keyword evidence="3 5" id="KW-0346">Stress response</keyword>
<dbReference type="InterPro" id="IPR021153">
    <property type="entry name" value="HrcA_C"/>
</dbReference>
<evidence type="ECO:0000313" key="9">
    <source>
        <dbReference type="Proteomes" id="UP000177103"/>
    </source>
</evidence>
<dbReference type="InterPro" id="IPR005104">
    <property type="entry name" value="WHTH_HrcA_DNA-bd"/>
</dbReference>
<feature type="domain" description="Heat-inducible transcription repressor HrcA C-terminal" evidence="6">
    <location>
        <begin position="107"/>
        <end position="225"/>
    </location>
</feature>
<proteinExistence type="inferred from homology"/>
<keyword evidence="4 5" id="KW-0804">Transcription</keyword>
<dbReference type="InterPro" id="IPR029016">
    <property type="entry name" value="GAF-like_dom_sf"/>
</dbReference>
<dbReference type="PANTHER" id="PTHR34824:SF1">
    <property type="entry name" value="HEAT-INDUCIBLE TRANSCRIPTION REPRESSOR HRCA"/>
    <property type="match status" value="1"/>
</dbReference>
<dbReference type="EMBL" id="MHCQ01000004">
    <property type="protein sequence ID" value="OGY25045.1"/>
    <property type="molecule type" value="Genomic_DNA"/>
</dbReference>
<evidence type="ECO:0000256" key="2">
    <source>
        <dbReference type="ARBA" id="ARBA00023015"/>
    </source>
</evidence>
<reference evidence="8 9" key="1">
    <citation type="journal article" date="2016" name="Nat. Commun.">
        <title>Thousands of microbial genomes shed light on interconnected biogeochemical processes in an aquifer system.</title>
        <authorList>
            <person name="Anantharaman K."/>
            <person name="Brown C.T."/>
            <person name="Hug L.A."/>
            <person name="Sharon I."/>
            <person name="Castelle C.J."/>
            <person name="Probst A.J."/>
            <person name="Thomas B.C."/>
            <person name="Singh A."/>
            <person name="Wilkins M.J."/>
            <person name="Karaoz U."/>
            <person name="Brodie E.L."/>
            <person name="Williams K.H."/>
            <person name="Hubbard S.S."/>
            <person name="Banfield J.F."/>
        </authorList>
    </citation>
    <scope>NUCLEOTIDE SEQUENCE [LARGE SCALE GENOMIC DNA]</scope>
</reference>
<dbReference type="SUPFAM" id="SSF55781">
    <property type="entry name" value="GAF domain-like"/>
    <property type="match status" value="1"/>
</dbReference>
<gene>
    <name evidence="5" type="primary">hrcA</name>
    <name evidence="8" type="ORF">A2Y57_02730</name>
</gene>
<dbReference type="SUPFAM" id="SSF46785">
    <property type="entry name" value="Winged helix' DNA-binding domain"/>
    <property type="match status" value="1"/>
</dbReference>
<feature type="domain" description="Winged helix-turn-helix transcription repressor HrcA DNA-binding" evidence="7">
    <location>
        <begin position="4"/>
        <end position="69"/>
    </location>
</feature>
<dbReference type="InterPro" id="IPR002571">
    <property type="entry name" value="HrcA"/>
</dbReference>
<dbReference type="Pfam" id="PF03444">
    <property type="entry name" value="WHD_HrcA"/>
    <property type="match status" value="1"/>
</dbReference>
<evidence type="ECO:0000256" key="1">
    <source>
        <dbReference type="ARBA" id="ARBA00022491"/>
    </source>
</evidence>
<evidence type="ECO:0000313" key="8">
    <source>
        <dbReference type="EMBL" id="OGY25045.1"/>
    </source>
</evidence>
<comment type="similarity">
    <text evidence="5">Belongs to the HrcA family.</text>
</comment>
<dbReference type="Gene3D" id="1.10.10.10">
    <property type="entry name" value="Winged helix-like DNA-binding domain superfamily/Winged helix DNA-binding domain"/>
    <property type="match status" value="1"/>
</dbReference>
<dbReference type="GO" id="GO:0003677">
    <property type="term" value="F:DNA binding"/>
    <property type="evidence" value="ECO:0007669"/>
    <property type="project" value="InterPro"/>
</dbReference>
<dbReference type="InterPro" id="IPR036390">
    <property type="entry name" value="WH_DNA-bd_sf"/>
</dbReference>
<dbReference type="HAMAP" id="MF_00081">
    <property type="entry name" value="HrcA"/>
    <property type="match status" value="1"/>
</dbReference>
<dbReference type="GO" id="GO:0045892">
    <property type="term" value="P:negative regulation of DNA-templated transcription"/>
    <property type="evidence" value="ECO:0007669"/>
    <property type="project" value="UniProtKB-UniRule"/>
</dbReference>
<evidence type="ECO:0000256" key="4">
    <source>
        <dbReference type="ARBA" id="ARBA00023163"/>
    </source>
</evidence>
<protein>
    <recommendedName>
        <fullName evidence="5">Heat-inducible transcription repressor HrcA</fullName>
    </recommendedName>
</protein>
<dbReference type="PANTHER" id="PTHR34824">
    <property type="entry name" value="HEAT-INDUCIBLE TRANSCRIPTION REPRESSOR HRCA"/>
    <property type="match status" value="1"/>
</dbReference>